<organism evidence="1 2">
    <name type="scientific">Dothistroma septosporum (strain NZE10 / CBS 128990)</name>
    <name type="common">Red band needle blight fungus</name>
    <name type="synonym">Mycosphaerella pini</name>
    <dbReference type="NCBI Taxonomy" id="675120"/>
    <lineage>
        <taxon>Eukaryota</taxon>
        <taxon>Fungi</taxon>
        <taxon>Dikarya</taxon>
        <taxon>Ascomycota</taxon>
        <taxon>Pezizomycotina</taxon>
        <taxon>Dothideomycetes</taxon>
        <taxon>Dothideomycetidae</taxon>
        <taxon>Mycosphaerellales</taxon>
        <taxon>Mycosphaerellaceae</taxon>
        <taxon>Dothistroma</taxon>
    </lineage>
</organism>
<dbReference type="STRING" id="675120.N1PU86"/>
<accession>N1PU86</accession>
<dbReference type="eggNOG" id="ENOG502RV5M">
    <property type="taxonomic scope" value="Eukaryota"/>
</dbReference>
<proteinExistence type="predicted"/>
<protein>
    <submittedName>
        <fullName evidence="1">Uncharacterized protein</fullName>
    </submittedName>
</protein>
<dbReference type="HOGENOM" id="CLU_1348893_0_0_1"/>
<evidence type="ECO:0000313" key="1">
    <source>
        <dbReference type="EMBL" id="EME47021.1"/>
    </source>
</evidence>
<reference evidence="2" key="1">
    <citation type="journal article" date="2012" name="PLoS Genet.">
        <title>The genomes of the fungal plant pathogens Cladosporium fulvum and Dothistroma septosporum reveal adaptation to different hosts and lifestyles but also signatures of common ancestry.</title>
        <authorList>
            <person name="de Wit P.J.G.M."/>
            <person name="van der Burgt A."/>
            <person name="Oekmen B."/>
            <person name="Stergiopoulos I."/>
            <person name="Abd-Elsalam K.A."/>
            <person name="Aerts A.L."/>
            <person name="Bahkali A.H."/>
            <person name="Beenen H.G."/>
            <person name="Chettri P."/>
            <person name="Cox M.P."/>
            <person name="Datema E."/>
            <person name="de Vries R.P."/>
            <person name="Dhillon B."/>
            <person name="Ganley A.R."/>
            <person name="Griffiths S.A."/>
            <person name="Guo Y."/>
            <person name="Hamelin R.C."/>
            <person name="Henrissat B."/>
            <person name="Kabir M.S."/>
            <person name="Jashni M.K."/>
            <person name="Kema G."/>
            <person name="Klaubauf S."/>
            <person name="Lapidus A."/>
            <person name="Levasseur A."/>
            <person name="Lindquist E."/>
            <person name="Mehrabi R."/>
            <person name="Ohm R.A."/>
            <person name="Owen T.J."/>
            <person name="Salamov A."/>
            <person name="Schwelm A."/>
            <person name="Schijlen E."/>
            <person name="Sun H."/>
            <person name="van den Burg H.A."/>
            <person name="van Ham R.C.H.J."/>
            <person name="Zhang S."/>
            <person name="Goodwin S.B."/>
            <person name="Grigoriev I.V."/>
            <person name="Collemare J."/>
            <person name="Bradshaw R.E."/>
        </authorList>
    </citation>
    <scope>NUCLEOTIDE SEQUENCE [LARGE SCALE GENOMIC DNA]</scope>
    <source>
        <strain evidence="2">NZE10 / CBS 128990</strain>
    </source>
</reference>
<dbReference type="Proteomes" id="UP000016933">
    <property type="component" value="Unassembled WGS sequence"/>
</dbReference>
<evidence type="ECO:0000313" key="2">
    <source>
        <dbReference type="Proteomes" id="UP000016933"/>
    </source>
</evidence>
<gene>
    <name evidence="1" type="ORF">DOTSEDRAFT_20842</name>
</gene>
<dbReference type="AlphaFoldDB" id="N1PU86"/>
<dbReference type="EMBL" id="KB446536">
    <property type="protein sequence ID" value="EME47021.1"/>
    <property type="molecule type" value="Genomic_DNA"/>
</dbReference>
<name>N1PU86_DOTSN</name>
<keyword evidence="2" id="KW-1185">Reference proteome</keyword>
<sequence>MGHHMRMPRGRCEPHSVSKRYTTYSHILLKTSTSRERILNTCYIHHIVFCAPAPGSQALTAGQAKASDCYPDRLAYTDVGYRNSFVDTAACFAIFRKNTKPLASGFVSFTTAIGITLQHRGDIYRDVAICNASAIDPFGKSGVSLVPFIAGSAGRNIGWNSTIDGAVGLFAGAGTFNDPSGSLSAPNLLTVTVSIHSPGPDTN</sequence>
<reference evidence="1 2" key="2">
    <citation type="journal article" date="2012" name="PLoS Pathog.">
        <title>Diverse lifestyles and strategies of plant pathogenesis encoded in the genomes of eighteen Dothideomycetes fungi.</title>
        <authorList>
            <person name="Ohm R.A."/>
            <person name="Feau N."/>
            <person name="Henrissat B."/>
            <person name="Schoch C.L."/>
            <person name="Horwitz B.A."/>
            <person name="Barry K.W."/>
            <person name="Condon B.J."/>
            <person name="Copeland A.C."/>
            <person name="Dhillon B."/>
            <person name="Glaser F."/>
            <person name="Hesse C.N."/>
            <person name="Kosti I."/>
            <person name="LaButti K."/>
            <person name="Lindquist E.A."/>
            <person name="Lucas S."/>
            <person name="Salamov A.A."/>
            <person name="Bradshaw R.E."/>
            <person name="Ciuffetti L."/>
            <person name="Hamelin R.C."/>
            <person name="Kema G.H.J."/>
            <person name="Lawrence C."/>
            <person name="Scott J.A."/>
            <person name="Spatafora J.W."/>
            <person name="Turgeon B.G."/>
            <person name="de Wit P.J.G.M."/>
            <person name="Zhong S."/>
            <person name="Goodwin S.B."/>
            <person name="Grigoriev I.V."/>
        </authorList>
    </citation>
    <scope>NUCLEOTIDE SEQUENCE [LARGE SCALE GENOMIC DNA]</scope>
    <source>
        <strain evidence="2">NZE10 / CBS 128990</strain>
    </source>
</reference>